<dbReference type="EMBL" id="CP019791">
    <property type="protein sequence ID" value="AQT66967.1"/>
    <property type="molecule type" value="Genomic_DNA"/>
</dbReference>
<gene>
    <name evidence="1" type="ORF">STSP2_00105</name>
</gene>
<dbReference type="Proteomes" id="UP000189674">
    <property type="component" value="Chromosome"/>
</dbReference>
<dbReference type="RefSeq" id="WP_146658839.1">
    <property type="nucleotide sequence ID" value="NZ_CP019791.1"/>
</dbReference>
<evidence type="ECO:0000313" key="2">
    <source>
        <dbReference type="Proteomes" id="UP000189674"/>
    </source>
</evidence>
<accession>A0A1U9NGS6</accession>
<evidence type="ECO:0000313" key="1">
    <source>
        <dbReference type="EMBL" id="AQT66967.1"/>
    </source>
</evidence>
<dbReference type="InterPro" id="IPR013324">
    <property type="entry name" value="RNA_pol_sigma_r3/r4-like"/>
</dbReference>
<dbReference type="KEGG" id="alus:STSP2_00105"/>
<organism evidence="1 2">
    <name type="scientific">Anaerohalosphaera lusitana</name>
    <dbReference type="NCBI Taxonomy" id="1936003"/>
    <lineage>
        <taxon>Bacteria</taxon>
        <taxon>Pseudomonadati</taxon>
        <taxon>Planctomycetota</taxon>
        <taxon>Phycisphaerae</taxon>
        <taxon>Sedimentisphaerales</taxon>
        <taxon>Anaerohalosphaeraceae</taxon>
        <taxon>Anaerohalosphaera</taxon>
    </lineage>
</organism>
<sequence length="142" mass="15991">MSKVTVDLNKIEASDGRGSVFAGRIDMLRARAEVLSGKDRAIMEMYLDHGETFSKMARVAGVNEATIARRINRLVARLINSEYLTCLRNRSSLEGFELLVARDYFLEGLSQRKIARKRGTSVYRVRKALMNIQRLVKPGQGA</sequence>
<keyword evidence="2" id="KW-1185">Reference proteome</keyword>
<name>A0A1U9NGS6_9BACT</name>
<proteinExistence type="predicted"/>
<dbReference type="AlphaFoldDB" id="A0A1U9NGS6"/>
<dbReference type="SUPFAM" id="SSF88659">
    <property type="entry name" value="Sigma3 and sigma4 domains of RNA polymerase sigma factors"/>
    <property type="match status" value="1"/>
</dbReference>
<protein>
    <submittedName>
        <fullName evidence="1">RNA polymerase sigma factor, sigma-70 family</fullName>
    </submittedName>
</protein>
<dbReference type="STRING" id="1936003.STSP2_00105"/>
<reference evidence="2" key="1">
    <citation type="submission" date="2017-02" db="EMBL/GenBank/DDBJ databases">
        <title>Comparative genomics and description of representatives of a novel lineage of planctomycetes thriving in anoxic sediments.</title>
        <authorList>
            <person name="Spring S."/>
            <person name="Bunk B."/>
            <person name="Sproer C."/>
        </authorList>
    </citation>
    <scope>NUCLEOTIDE SEQUENCE [LARGE SCALE GENOMIC DNA]</scope>
    <source>
        <strain evidence="2">ST-NAGAB-D1</strain>
    </source>
</reference>
<dbReference type="OrthoDB" id="9905800at2"/>